<name>C0ZI23_BREBN</name>
<sequence>MGCNRDGFGFFGGGFIWILIIIFLVICFFDD</sequence>
<evidence type="ECO:0000256" key="1">
    <source>
        <dbReference type="SAM" id="Phobius"/>
    </source>
</evidence>
<keyword evidence="1" id="KW-0472">Membrane</keyword>
<keyword evidence="1" id="KW-0812">Transmembrane</keyword>
<feature type="transmembrane region" description="Helical" evidence="1">
    <location>
        <begin position="7"/>
        <end position="29"/>
    </location>
</feature>
<dbReference type="AlphaFoldDB" id="C0ZI23"/>
<evidence type="ECO:0000313" key="3">
    <source>
        <dbReference type="Proteomes" id="UP000001877"/>
    </source>
</evidence>
<keyword evidence="3" id="KW-1185">Reference proteome</keyword>
<keyword evidence="1" id="KW-1133">Transmembrane helix</keyword>
<proteinExistence type="predicted"/>
<dbReference type="KEGG" id="bbe:BBR47_43200"/>
<evidence type="ECO:0000313" key="2">
    <source>
        <dbReference type="EMBL" id="BAH45297.1"/>
    </source>
</evidence>
<protein>
    <submittedName>
        <fullName evidence="2">Uncharacterized protein</fullName>
    </submittedName>
</protein>
<reference evidence="2 3" key="1">
    <citation type="submission" date="2005-03" db="EMBL/GenBank/DDBJ databases">
        <title>Brevibacillus brevis strain 47, complete genome.</title>
        <authorList>
            <person name="Hosoyama A."/>
            <person name="Yamada R."/>
            <person name="Hongo Y."/>
            <person name="Terui Y."/>
            <person name="Ankai A."/>
            <person name="Masuyama W."/>
            <person name="Sekiguchi M."/>
            <person name="Takeda T."/>
            <person name="Asano K."/>
            <person name="Ohji S."/>
            <person name="Ichikawa N."/>
            <person name="Narita S."/>
            <person name="Aoki N."/>
            <person name="Miura H."/>
            <person name="Matsushita S."/>
            <person name="Sekigawa T."/>
            <person name="Yamagata H."/>
            <person name="Yoshikawa H."/>
            <person name="Udaka S."/>
            <person name="Tanikawa S."/>
            <person name="Fujita N."/>
        </authorList>
    </citation>
    <scope>NUCLEOTIDE SEQUENCE [LARGE SCALE GENOMIC DNA]</scope>
    <source>
        <strain evidence="3">47 / JCM 6285 / NBRC 100599</strain>
    </source>
</reference>
<dbReference type="EMBL" id="AP008955">
    <property type="protein sequence ID" value="BAH45297.1"/>
    <property type="molecule type" value="Genomic_DNA"/>
</dbReference>
<organism evidence="2 3">
    <name type="scientific">Brevibacillus brevis (strain 47 / JCM 6285 / NBRC 100599)</name>
    <dbReference type="NCBI Taxonomy" id="358681"/>
    <lineage>
        <taxon>Bacteria</taxon>
        <taxon>Bacillati</taxon>
        <taxon>Bacillota</taxon>
        <taxon>Bacilli</taxon>
        <taxon>Bacillales</taxon>
        <taxon>Paenibacillaceae</taxon>
        <taxon>Brevibacillus</taxon>
    </lineage>
</organism>
<dbReference type="HOGENOM" id="CLU_3395439_0_0_9"/>
<gene>
    <name evidence="2" type="ordered locus">BBR47_43200</name>
</gene>
<dbReference type="Proteomes" id="UP000001877">
    <property type="component" value="Chromosome"/>
</dbReference>
<accession>C0ZI23</accession>